<dbReference type="InterPro" id="IPR012347">
    <property type="entry name" value="Ferritin-like"/>
</dbReference>
<evidence type="ECO:0000313" key="5">
    <source>
        <dbReference type="Proteomes" id="UP000297853"/>
    </source>
</evidence>
<evidence type="ECO:0000256" key="2">
    <source>
        <dbReference type="SAM" id="SignalP"/>
    </source>
</evidence>
<name>A0ABY2JCG9_9MICO</name>
<dbReference type="Gene3D" id="1.20.1260.10">
    <property type="match status" value="1"/>
</dbReference>
<accession>A0ABY2JCG9</accession>
<feature type="region of interest" description="Disordered" evidence="1">
    <location>
        <begin position="36"/>
        <end position="55"/>
    </location>
</feature>
<feature type="chain" id="PRO_5047232632" evidence="2">
    <location>
        <begin position="30"/>
        <end position="206"/>
    </location>
</feature>
<evidence type="ECO:0000256" key="1">
    <source>
        <dbReference type="SAM" id="MobiDB-lite"/>
    </source>
</evidence>
<organism evidence="4 5">
    <name type="scientific">Cryobacterium sinapicolor</name>
    <dbReference type="NCBI Taxonomy" id="1259236"/>
    <lineage>
        <taxon>Bacteria</taxon>
        <taxon>Bacillati</taxon>
        <taxon>Actinomycetota</taxon>
        <taxon>Actinomycetes</taxon>
        <taxon>Micrococcales</taxon>
        <taxon>Microbacteriaceae</taxon>
        <taxon>Cryobacterium</taxon>
    </lineage>
</organism>
<dbReference type="InterPro" id="IPR005183">
    <property type="entry name" value="DUF305_CopM-like"/>
</dbReference>
<dbReference type="Proteomes" id="UP000297853">
    <property type="component" value="Unassembled WGS sequence"/>
</dbReference>
<reference evidence="4 5" key="1">
    <citation type="submission" date="2019-03" db="EMBL/GenBank/DDBJ databases">
        <title>Genomics of glacier-inhabiting Cryobacterium strains.</title>
        <authorList>
            <person name="Liu Q."/>
            <person name="Xin Y.-H."/>
        </authorList>
    </citation>
    <scope>NUCLEOTIDE SEQUENCE [LARGE SCALE GENOMIC DNA]</scope>
    <source>
        <strain evidence="4 5">TMT1-23-1</strain>
    </source>
</reference>
<protein>
    <submittedName>
        <fullName evidence="4">DUF305 domain-containing protein</fullName>
    </submittedName>
</protein>
<evidence type="ECO:0000313" key="4">
    <source>
        <dbReference type="EMBL" id="TFD02525.1"/>
    </source>
</evidence>
<evidence type="ECO:0000259" key="3">
    <source>
        <dbReference type="Pfam" id="PF03713"/>
    </source>
</evidence>
<dbReference type="RefSeq" id="WP_134428692.1">
    <property type="nucleotide sequence ID" value="NZ_SOGQ01000025.1"/>
</dbReference>
<keyword evidence="5" id="KW-1185">Reference proteome</keyword>
<keyword evidence="2" id="KW-0732">Signal</keyword>
<feature type="signal peptide" evidence="2">
    <location>
        <begin position="1"/>
        <end position="29"/>
    </location>
</feature>
<dbReference type="EMBL" id="SOGQ01000025">
    <property type="protein sequence ID" value="TFD02525.1"/>
    <property type="molecule type" value="Genomic_DNA"/>
</dbReference>
<proteinExistence type="predicted"/>
<feature type="domain" description="DUF305" evidence="3">
    <location>
        <begin position="60"/>
        <end position="203"/>
    </location>
</feature>
<sequence>MLSTIRTTRTLRTSLITAAVLTTALTLSACGGTPAADAPAAGGSTGGSSTTESASANAADVDFAQMMIPHHEQAVEMSDNLLAKPGTDPRVVALATEIKAAQEPEITQLTDWLGEWGADTGGMSDMDHGTDGMMSEADMMTLDEASGADGDQVFLELMIVHHKGAIAMAQTHQDEGSNADAQELSAAIIASQSAEIAVMTDLLTEF</sequence>
<dbReference type="PANTHER" id="PTHR36933">
    <property type="entry name" value="SLL0788 PROTEIN"/>
    <property type="match status" value="1"/>
</dbReference>
<dbReference type="PROSITE" id="PS51257">
    <property type="entry name" value="PROKAR_LIPOPROTEIN"/>
    <property type="match status" value="1"/>
</dbReference>
<gene>
    <name evidence="4" type="ORF">E3T28_05435</name>
</gene>
<comment type="caution">
    <text evidence="4">The sequence shown here is derived from an EMBL/GenBank/DDBJ whole genome shotgun (WGS) entry which is preliminary data.</text>
</comment>
<dbReference type="Pfam" id="PF03713">
    <property type="entry name" value="DUF305"/>
    <property type="match status" value="1"/>
</dbReference>
<dbReference type="PANTHER" id="PTHR36933:SF1">
    <property type="entry name" value="SLL0788 PROTEIN"/>
    <property type="match status" value="1"/>
</dbReference>